<name>A0A8B8L4M7_ABRPR</name>
<feature type="domain" description="MULE transposase" evidence="1">
    <location>
        <begin position="145"/>
        <end position="229"/>
    </location>
</feature>
<dbReference type="OrthoDB" id="1426481at2759"/>
<evidence type="ECO:0000313" key="2">
    <source>
        <dbReference type="Proteomes" id="UP000694853"/>
    </source>
</evidence>
<dbReference type="Pfam" id="PF10551">
    <property type="entry name" value="MULE"/>
    <property type="match status" value="1"/>
</dbReference>
<accession>A0A8B8L4M7</accession>
<dbReference type="GeneID" id="113862271"/>
<organism evidence="2 3">
    <name type="scientific">Abrus precatorius</name>
    <name type="common">Indian licorice</name>
    <name type="synonym">Glycine abrus</name>
    <dbReference type="NCBI Taxonomy" id="3816"/>
    <lineage>
        <taxon>Eukaryota</taxon>
        <taxon>Viridiplantae</taxon>
        <taxon>Streptophyta</taxon>
        <taxon>Embryophyta</taxon>
        <taxon>Tracheophyta</taxon>
        <taxon>Spermatophyta</taxon>
        <taxon>Magnoliopsida</taxon>
        <taxon>eudicotyledons</taxon>
        <taxon>Gunneridae</taxon>
        <taxon>Pentapetalae</taxon>
        <taxon>rosids</taxon>
        <taxon>fabids</taxon>
        <taxon>Fabales</taxon>
        <taxon>Fabaceae</taxon>
        <taxon>Papilionoideae</taxon>
        <taxon>50 kb inversion clade</taxon>
        <taxon>NPAAA clade</taxon>
        <taxon>indigoferoid/millettioid clade</taxon>
        <taxon>Abreae</taxon>
        <taxon>Abrus</taxon>
    </lineage>
</organism>
<gene>
    <name evidence="3" type="primary">LOC113862271</name>
</gene>
<evidence type="ECO:0000313" key="3">
    <source>
        <dbReference type="RefSeq" id="XP_027351162.1"/>
    </source>
</evidence>
<dbReference type="InterPro" id="IPR018289">
    <property type="entry name" value="MULE_transposase_dom"/>
</dbReference>
<dbReference type="PANTHER" id="PTHR47718">
    <property type="entry name" value="OS01G0519700 PROTEIN"/>
    <property type="match status" value="1"/>
</dbReference>
<dbReference type="PANTHER" id="PTHR47718:SF15">
    <property type="entry name" value="PROTEIN FAR1-RELATED SEQUENCE 5-LIKE"/>
    <property type="match status" value="1"/>
</dbReference>
<protein>
    <submittedName>
        <fullName evidence="3">Protein FAR-RED IMPAIRED RESPONSE 1-like</fullName>
    </submittedName>
</protein>
<dbReference type="KEGG" id="aprc:113862271"/>
<proteinExistence type="predicted"/>
<reference evidence="2" key="1">
    <citation type="journal article" date="2019" name="Toxins">
        <title>Detection of Abrin-Like and Prepropulchellin-Like Toxin Genes and Transcripts Using Whole Genome Sequencing and Full-Length Transcript Sequencing of Abrus precatorius.</title>
        <authorList>
            <person name="Hovde B.T."/>
            <person name="Daligault H.E."/>
            <person name="Hanschen E.R."/>
            <person name="Kunde Y.A."/>
            <person name="Johnson M.B."/>
            <person name="Starkenburg S.R."/>
            <person name="Johnson S.L."/>
        </authorList>
    </citation>
    <scope>NUCLEOTIDE SEQUENCE [LARGE SCALE GENOMIC DNA]</scope>
</reference>
<sequence length="229" mass="26441">MMHVRLHRPSSKWKVVTFKKAHNHELTPLKFIHMMPKYRGMSDGDKAQIDNLQLHGVRTCNIMGLMMGGHAGVGFLKKDLYHHIDKKKGRVKDRYAVTALSYLQSKAENDPLCFFKHTKTVDERLKHLFWSDRGSCFDYQVFGDVIAFDSTYKKHKYNKPLVIFCGYNHHEQTTIFGCALVLDETIETYKWVLKSFSKVMFSKHPNAIVTDGDGAMQEAIKVVFPNCSH</sequence>
<keyword evidence="2" id="KW-1185">Reference proteome</keyword>
<dbReference type="Proteomes" id="UP000694853">
    <property type="component" value="Unplaced"/>
</dbReference>
<dbReference type="RefSeq" id="XP_027351162.1">
    <property type="nucleotide sequence ID" value="XM_027495361.1"/>
</dbReference>
<evidence type="ECO:0000259" key="1">
    <source>
        <dbReference type="Pfam" id="PF10551"/>
    </source>
</evidence>
<dbReference type="AlphaFoldDB" id="A0A8B8L4M7"/>
<reference evidence="3" key="2">
    <citation type="submission" date="2025-08" db="UniProtKB">
        <authorList>
            <consortium name="RefSeq"/>
        </authorList>
    </citation>
    <scope>IDENTIFICATION</scope>
    <source>
        <tissue evidence="3">Young leaves</tissue>
    </source>
</reference>